<dbReference type="SUPFAM" id="SSF47384">
    <property type="entry name" value="Homodimeric domain of signal transducing histidine kinase"/>
    <property type="match status" value="1"/>
</dbReference>
<sequence length="606" mass="64874">MLFDDRLATVLRHRATGGRAARTQYRQLLDLLGSAQSASEEHGGDPSITAAAHLRLAALSDLVPAAERARIITEGGKRIRNPRLVEWFAQAEPEIAASALARSALTEAEWVELIPGLPIRARGFLRHRNDLPRNAVAVLDRLGVSDRGLPEPEKATAEPGATPPPIAEPRQDRLLETAAVRVESTPQVDTGAPGIGDLVRRIEAFQKARDPGEHDRVPDRKKETETGNTDPRLPLGEKSGPRLGSGFPETRRPPLVNFAFSTDVDGRIDWADAPVAPMVVGTDLVARHASNTADAKDGFAAAFFDRRPIRDAAVTMTGAQRIAGEWLVDAAPRFTQSGGRFEGYLGRFRRPAENTAQDRAAAQADRIRQLLHELRTPVNAIQGFAEVIQQQLFGATPHEYRALAAAIAGDSARMLAGFDELDRLAKLEGGVSEMEAGEADIAAILRRQSDQLQTVLSPRVARLATAWALERAVVEIAVQEAELLSWRILATIASATGAGETVRIGLTAQDGALCLRSALPQTLAAAKDIFSTETRPVGGALSPGIFGAGFALRLARAEARAIGGDLYREEDDLLLSLPILTSVDSARSSPDRGGAIGGDLRKGAAN</sequence>
<dbReference type="CDD" id="cd00082">
    <property type="entry name" value="HisKA"/>
    <property type="match status" value="1"/>
</dbReference>
<feature type="region of interest" description="Disordered" evidence="3">
    <location>
        <begin position="206"/>
        <end position="250"/>
    </location>
</feature>
<evidence type="ECO:0000256" key="2">
    <source>
        <dbReference type="ARBA" id="ARBA00012438"/>
    </source>
</evidence>
<dbReference type="RefSeq" id="WP_160660447.1">
    <property type="nucleotide sequence ID" value="NZ_BAABDV010000001.1"/>
</dbReference>
<dbReference type="Proteomes" id="UP000430272">
    <property type="component" value="Unassembled WGS sequence"/>
</dbReference>
<comment type="catalytic activity">
    <reaction evidence="1">
        <text>ATP + protein L-histidine = ADP + protein N-phospho-L-histidine.</text>
        <dbReference type="EC" id="2.7.13.3"/>
    </reaction>
</comment>
<proteinExistence type="predicted"/>
<keyword evidence="6" id="KW-1185">Reference proteome</keyword>
<feature type="compositionally biased region" description="Basic and acidic residues" evidence="3">
    <location>
        <begin position="206"/>
        <end position="225"/>
    </location>
</feature>
<evidence type="ECO:0000313" key="5">
    <source>
        <dbReference type="EMBL" id="MXO53615.1"/>
    </source>
</evidence>
<dbReference type="SMART" id="SM00388">
    <property type="entry name" value="HisKA"/>
    <property type="match status" value="1"/>
</dbReference>
<dbReference type="OrthoDB" id="9813151at2"/>
<organism evidence="5 6">
    <name type="scientific">Qipengyuania pelagi</name>
    <dbReference type="NCBI Taxonomy" id="994320"/>
    <lineage>
        <taxon>Bacteria</taxon>
        <taxon>Pseudomonadati</taxon>
        <taxon>Pseudomonadota</taxon>
        <taxon>Alphaproteobacteria</taxon>
        <taxon>Sphingomonadales</taxon>
        <taxon>Erythrobacteraceae</taxon>
        <taxon>Qipengyuania</taxon>
    </lineage>
</organism>
<feature type="domain" description="Signal transduction histidine kinase dimerisation/phosphoacceptor" evidence="4">
    <location>
        <begin position="362"/>
        <end position="430"/>
    </location>
</feature>
<feature type="region of interest" description="Disordered" evidence="3">
    <location>
        <begin position="146"/>
        <end position="169"/>
    </location>
</feature>
<dbReference type="InterPro" id="IPR036097">
    <property type="entry name" value="HisK_dim/P_sf"/>
</dbReference>
<dbReference type="InterPro" id="IPR003661">
    <property type="entry name" value="HisK_dim/P_dom"/>
</dbReference>
<dbReference type="Gene3D" id="1.10.287.130">
    <property type="match status" value="1"/>
</dbReference>
<feature type="region of interest" description="Disordered" evidence="3">
    <location>
        <begin position="586"/>
        <end position="606"/>
    </location>
</feature>
<evidence type="ECO:0000256" key="3">
    <source>
        <dbReference type="SAM" id="MobiDB-lite"/>
    </source>
</evidence>
<accession>A0A844Y618</accession>
<gene>
    <name evidence="5" type="ORF">GRI47_06265</name>
</gene>
<dbReference type="Pfam" id="PF00512">
    <property type="entry name" value="HisKA"/>
    <property type="match status" value="1"/>
</dbReference>
<keyword evidence="5" id="KW-0808">Transferase</keyword>
<reference evidence="5 6" key="1">
    <citation type="submission" date="2019-12" db="EMBL/GenBank/DDBJ databases">
        <title>Genomic-based taxomic classification of the family Erythrobacteraceae.</title>
        <authorList>
            <person name="Xu L."/>
        </authorList>
    </citation>
    <scope>NUCLEOTIDE SEQUENCE [LARGE SCALE GENOMIC DNA]</scope>
    <source>
        <strain evidence="5 6">JCM 17468</strain>
    </source>
</reference>
<dbReference type="EMBL" id="WTYD01000001">
    <property type="protein sequence ID" value="MXO53615.1"/>
    <property type="molecule type" value="Genomic_DNA"/>
</dbReference>
<comment type="caution">
    <text evidence="5">The sequence shown here is derived from an EMBL/GenBank/DDBJ whole genome shotgun (WGS) entry which is preliminary data.</text>
</comment>
<keyword evidence="5" id="KW-0418">Kinase</keyword>
<dbReference type="EC" id="2.7.13.3" evidence="2"/>
<protein>
    <recommendedName>
        <fullName evidence="2">histidine kinase</fullName>
        <ecNumber evidence="2">2.7.13.3</ecNumber>
    </recommendedName>
</protein>
<dbReference type="AlphaFoldDB" id="A0A844Y618"/>
<name>A0A844Y618_9SPHN</name>
<evidence type="ECO:0000313" key="6">
    <source>
        <dbReference type="Proteomes" id="UP000430272"/>
    </source>
</evidence>
<dbReference type="GO" id="GO:0000155">
    <property type="term" value="F:phosphorelay sensor kinase activity"/>
    <property type="evidence" value="ECO:0007669"/>
    <property type="project" value="InterPro"/>
</dbReference>
<evidence type="ECO:0000259" key="4">
    <source>
        <dbReference type="SMART" id="SM00388"/>
    </source>
</evidence>
<evidence type="ECO:0000256" key="1">
    <source>
        <dbReference type="ARBA" id="ARBA00000085"/>
    </source>
</evidence>